<accession>A0A2P1CD20</accession>
<name>A0A2P1CD20_9CAUD</name>
<gene>
    <name evidence="1" type="primary">86</name>
    <name evidence="1" type="ORF">PBI_BALOO_86</name>
</gene>
<evidence type="ECO:0000313" key="2">
    <source>
        <dbReference type="Proteomes" id="UP000241655"/>
    </source>
</evidence>
<evidence type="ECO:0000313" key="1">
    <source>
        <dbReference type="EMBL" id="AVJ49091.1"/>
    </source>
</evidence>
<protein>
    <submittedName>
        <fullName evidence="1">Uncharacterized protein</fullName>
    </submittedName>
</protein>
<proteinExistence type="predicted"/>
<dbReference type="Proteomes" id="UP000241655">
    <property type="component" value="Segment"/>
</dbReference>
<dbReference type="EMBL" id="MG920059">
    <property type="protein sequence ID" value="AVJ49091.1"/>
    <property type="molecule type" value="Genomic_DNA"/>
</dbReference>
<sequence length="95" mass="10525">MTAFREALADHVSGRLAFGWMRPERSMTVEAREISGIDVTWSEGDQGTSDYGDEYTHLPELTVTVSLTDGTRVHADPGWCIENLLRQACGLEVNP</sequence>
<dbReference type="SMR" id="A0A2P1CD20"/>
<reference evidence="1 2" key="1">
    <citation type="submission" date="2018-02" db="EMBL/GenBank/DDBJ databases">
        <authorList>
            <person name="Ng W.L."/>
            <person name="Stoner T.H."/>
            <person name="Russell D.A."/>
            <person name="Garlena R.A."/>
            <person name="Stoner T.H."/>
            <person name="Pope W.H."/>
            <person name="Jacobs-Sera D."/>
            <person name="Hatfull G.F."/>
        </authorList>
    </citation>
    <scope>NUCLEOTIDE SEQUENCE [LARGE SCALE GENOMIC DNA]</scope>
</reference>
<organism evidence="1 2">
    <name type="scientific">Mycobacterium phage Baloo</name>
    <dbReference type="NCBI Taxonomy" id="2099645"/>
    <lineage>
        <taxon>Viruses</taxon>
        <taxon>Duplodnaviria</taxon>
        <taxon>Heunggongvirae</taxon>
        <taxon>Uroviricota</taxon>
        <taxon>Caudoviricetes</taxon>
        <taxon>Bclasvirinae</taxon>
        <taxon>Pipefishvirus</taxon>
        <taxon>Pipefishvirus athena</taxon>
    </lineage>
</organism>